<accession>A0A8S3CIB3</accession>
<protein>
    <submittedName>
        <fullName evidence="1">Uncharacterized protein</fullName>
    </submittedName>
</protein>
<dbReference type="EMBL" id="CAJOBJ010170939">
    <property type="protein sequence ID" value="CAF4882815.1"/>
    <property type="molecule type" value="Genomic_DNA"/>
</dbReference>
<feature type="non-terminal residue" evidence="1">
    <location>
        <position position="81"/>
    </location>
</feature>
<evidence type="ECO:0000313" key="2">
    <source>
        <dbReference type="Proteomes" id="UP000681720"/>
    </source>
</evidence>
<evidence type="ECO:0000313" key="1">
    <source>
        <dbReference type="EMBL" id="CAF4882815.1"/>
    </source>
</evidence>
<proteinExistence type="predicted"/>
<name>A0A8S3CIB3_9BILA</name>
<dbReference type="Proteomes" id="UP000681720">
    <property type="component" value="Unassembled WGS sequence"/>
</dbReference>
<organism evidence="1 2">
    <name type="scientific">Rotaria magnacalcarata</name>
    <dbReference type="NCBI Taxonomy" id="392030"/>
    <lineage>
        <taxon>Eukaryota</taxon>
        <taxon>Metazoa</taxon>
        <taxon>Spiralia</taxon>
        <taxon>Gnathifera</taxon>
        <taxon>Rotifera</taxon>
        <taxon>Eurotatoria</taxon>
        <taxon>Bdelloidea</taxon>
        <taxon>Philodinida</taxon>
        <taxon>Philodinidae</taxon>
        <taxon>Rotaria</taxon>
    </lineage>
</organism>
<reference evidence="1" key="1">
    <citation type="submission" date="2021-02" db="EMBL/GenBank/DDBJ databases">
        <authorList>
            <person name="Nowell W R."/>
        </authorList>
    </citation>
    <scope>NUCLEOTIDE SEQUENCE</scope>
</reference>
<gene>
    <name evidence="1" type="ORF">GIL414_LOCUS50933</name>
</gene>
<feature type="non-terminal residue" evidence="1">
    <location>
        <position position="1"/>
    </location>
</feature>
<dbReference type="AlphaFoldDB" id="A0A8S3CIB3"/>
<comment type="caution">
    <text evidence="1">The sequence shown here is derived from an EMBL/GenBank/DDBJ whole genome shotgun (WGS) entry which is preliminary data.</text>
</comment>
<sequence>RENGTAGPVPVFGAWKSTLYRIRKTLLPPTPVSLSSIIIPGDMCYNNSKKEFLFCNSPTPHKVIAFASEQALKLLSNNPHW</sequence>